<dbReference type="FunFam" id="1.20.920.20:FF:000001">
    <property type="entry name" value="dynein heavy chain 2, axonemal"/>
    <property type="match status" value="1"/>
</dbReference>
<feature type="region of interest" description="Disordered" evidence="14">
    <location>
        <begin position="2350"/>
        <end position="2378"/>
    </location>
</feature>
<feature type="compositionally biased region" description="Polar residues" evidence="14">
    <location>
        <begin position="299"/>
        <end position="319"/>
    </location>
</feature>
<dbReference type="Pfam" id="PF03028">
    <property type="entry name" value="Dynein_heavy"/>
    <property type="match status" value="1"/>
</dbReference>
<comment type="similarity">
    <text evidence="2">Belongs to the dynein heavy chain family.</text>
</comment>
<dbReference type="Pfam" id="PF12781">
    <property type="entry name" value="AAA_9"/>
    <property type="match status" value="2"/>
</dbReference>
<keyword evidence="4" id="KW-0493">Microtubule</keyword>
<dbReference type="Gene3D" id="1.10.8.710">
    <property type="match status" value="1"/>
</dbReference>
<dbReference type="InterPro" id="IPR041658">
    <property type="entry name" value="AAA_lid_11"/>
</dbReference>
<dbReference type="EMBL" id="FR823390">
    <property type="protein sequence ID" value="CBZ53336.1"/>
    <property type="molecule type" value="Genomic_DNA"/>
</dbReference>
<feature type="region of interest" description="Disordered" evidence="14">
    <location>
        <begin position="83"/>
        <end position="122"/>
    </location>
</feature>
<feature type="coiled-coil region" evidence="13">
    <location>
        <begin position="3382"/>
        <end position="3426"/>
    </location>
</feature>
<evidence type="ECO:0000259" key="15">
    <source>
        <dbReference type="SMART" id="SM00382"/>
    </source>
</evidence>
<feature type="region of interest" description="Disordered" evidence="14">
    <location>
        <begin position="500"/>
        <end position="566"/>
    </location>
</feature>
<feature type="compositionally biased region" description="Low complexity" evidence="14">
    <location>
        <begin position="101"/>
        <end position="118"/>
    </location>
</feature>
<evidence type="ECO:0000256" key="6">
    <source>
        <dbReference type="ARBA" id="ARBA00022840"/>
    </source>
</evidence>
<evidence type="ECO:0000256" key="14">
    <source>
        <dbReference type="SAM" id="MobiDB-lite"/>
    </source>
</evidence>
<dbReference type="Gene3D" id="1.20.140.100">
    <property type="entry name" value="Dynein heavy chain, N-terminal domain 2"/>
    <property type="match status" value="1"/>
</dbReference>
<dbReference type="Pfam" id="PF18198">
    <property type="entry name" value="AAA_lid_11"/>
    <property type="match status" value="1"/>
</dbReference>
<evidence type="ECO:0000256" key="2">
    <source>
        <dbReference type="ARBA" id="ARBA00008887"/>
    </source>
</evidence>
<dbReference type="InterPro" id="IPR041466">
    <property type="entry name" value="Dynein_AAA5_ext"/>
</dbReference>
<feature type="compositionally biased region" description="Basic and acidic residues" evidence="14">
    <location>
        <begin position="1877"/>
        <end position="1904"/>
    </location>
</feature>
<dbReference type="GO" id="GO:0005524">
    <property type="term" value="F:ATP binding"/>
    <property type="evidence" value="ECO:0007669"/>
    <property type="project" value="UniProtKB-KW"/>
</dbReference>
<dbReference type="Gene3D" id="1.10.8.720">
    <property type="entry name" value="Region D6 of dynein motor"/>
    <property type="match status" value="1"/>
</dbReference>
<dbReference type="Pfam" id="PF17857">
    <property type="entry name" value="AAA_lid_1"/>
    <property type="match status" value="1"/>
</dbReference>
<dbReference type="InterPro" id="IPR041228">
    <property type="entry name" value="Dynein_C"/>
</dbReference>
<evidence type="ECO:0000256" key="1">
    <source>
        <dbReference type="ARBA" id="ARBA00004430"/>
    </source>
</evidence>
<dbReference type="Pfam" id="PF12775">
    <property type="entry name" value="AAA_7"/>
    <property type="match status" value="1"/>
</dbReference>
<dbReference type="eggNOG" id="KOG3595">
    <property type="taxonomic scope" value="Eukaryota"/>
</dbReference>
<dbReference type="GO" id="GO:0005930">
    <property type="term" value="C:axoneme"/>
    <property type="evidence" value="ECO:0007669"/>
    <property type="project" value="UniProtKB-SubCell"/>
</dbReference>
<dbReference type="Pfam" id="PF12780">
    <property type="entry name" value="AAA_8"/>
    <property type="match status" value="1"/>
</dbReference>
<dbReference type="Gene3D" id="3.10.490.20">
    <property type="match status" value="1"/>
</dbReference>
<feature type="compositionally biased region" description="Basic and acidic residues" evidence="14">
    <location>
        <begin position="3827"/>
        <end position="3851"/>
    </location>
</feature>
<keyword evidence="7" id="KW-0243">Dynein</keyword>
<dbReference type="Pfam" id="PF18199">
    <property type="entry name" value="Dynein_C"/>
    <property type="match status" value="1"/>
</dbReference>
<dbReference type="Gene3D" id="6.10.140.1060">
    <property type="match status" value="1"/>
</dbReference>
<keyword evidence="3" id="KW-0963">Cytoplasm</keyword>
<dbReference type="InterPro" id="IPR042222">
    <property type="entry name" value="Dynein_2_N"/>
</dbReference>
<dbReference type="FunFam" id="3.10.490.20:FF:000009">
    <property type="entry name" value="Dynein heavy chain 4"/>
    <property type="match status" value="1"/>
</dbReference>
<dbReference type="InterPro" id="IPR043157">
    <property type="entry name" value="Dynein_AAA1S"/>
</dbReference>
<dbReference type="InterPro" id="IPR041589">
    <property type="entry name" value="DNAH3_AAA_lid_1"/>
</dbReference>
<dbReference type="Gene3D" id="1.10.287.2620">
    <property type="match status" value="1"/>
</dbReference>
<dbReference type="Pfam" id="PF12774">
    <property type="entry name" value="AAA_6"/>
    <property type="match status" value="1"/>
</dbReference>
<dbReference type="InterPro" id="IPR042219">
    <property type="entry name" value="AAA_lid_11_sf"/>
</dbReference>
<dbReference type="Gene3D" id="3.20.180.20">
    <property type="entry name" value="Dynein heavy chain, N-terminal domain 2"/>
    <property type="match status" value="1"/>
</dbReference>
<evidence type="ECO:0000313" key="16">
    <source>
        <dbReference type="EMBL" id="CBZ53336.1"/>
    </source>
</evidence>
<keyword evidence="6" id="KW-0067">ATP-binding</keyword>
<feature type="compositionally biased region" description="Basic and acidic residues" evidence="14">
    <location>
        <begin position="1726"/>
        <end position="1741"/>
    </location>
</feature>
<protein>
    <submittedName>
        <fullName evidence="16">GI17927, related</fullName>
    </submittedName>
</protein>
<reference evidence="16" key="2">
    <citation type="submission" date="2011-03" db="EMBL/GenBank/DDBJ databases">
        <title>Comparative genomics and transcriptomics of Neospora caninum and Toxoplasma gondii.</title>
        <authorList>
            <person name="Reid A.J."/>
            <person name="Sohal A."/>
            <person name="Harris D."/>
            <person name="Quail M."/>
            <person name="Sanders M."/>
            <person name="Berriman M."/>
            <person name="Wastling J.M."/>
            <person name="Pain A."/>
        </authorList>
    </citation>
    <scope>NUCLEOTIDE SEQUENCE</scope>
    <source>
        <strain evidence="16">Liverpool</strain>
    </source>
</reference>
<feature type="region of interest" description="Disordered" evidence="14">
    <location>
        <begin position="1"/>
        <end position="63"/>
    </location>
</feature>
<dbReference type="Gene3D" id="3.40.50.300">
    <property type="entry name" value="P-loop containing nucleotide triphosphate hydrolases"/>
    <property type="match status" value="6"/>
</dbReference>
<dbReference type="Gene3D" id="1.20.920.20">
    <property type="match status" value="1"/>
</dbReference>
<evidence type="ECO:0000313" key="18">
    <source>
        <dbReference type="Proteomes" id="UP000007494"/>
    </source>
</evidence>
<sequence>MASPRGARVPPSGSSRPPQGVACSQCGSPARPLSRSRHNVASPPPHDLPFDAGGRSPSVSPQNLRLEALQRETFPAAAELYASSRDSKAALSPHAALLQKSPSQRAASSRSRNSPSQAIPSYTVYHSGGFRAATSTGADASRFASSFVSPDSFAPSLPASRRGLLEVHSPERQLTPGTGSSGRGASPLPSVVGSPPQWGLPRHSPTARNSPSGAEIDRARRAGPETPGSPCSDLPLFFKTTRKPGCQARVGAASCSRNILQEQGRRVVQFGAASNPSPFLSSGGSGGKGREKAAPDVTCQPSLSPNLGASGLASSTGRRTSAPMDRTGGLRGQAGALETAMEEREREASVFSSEANVGRPGVDSEFDDREISQQGLSPGETSPAATRVENESVVAQGLRKASLFGALSHRSFYYQSVKQPRRPSSSPSRRVTAPAGRKASPFITSYRPTRDRALSSASSRFPHPTLASSAAILGHSVRRLPPLTGRKYWNAPSILPPCTSSQLGSPGGRRVPASVAPCGARPWRGEAGPKRQGGPAKQEGGGGLGLAKSGRTLSPQSRGQRAPDKIEVPSYLPTLCSIYLEGAPSESARRSRSTVSPKKAAQPTGGDGRGAAPGTRDSGVHDPPATTSTDLSTGAASVVAEQLLRAEGATAECQAQTGVGLGEEELKNMVSGEDAIAFFARYGAATSTKFLYCNRKKKGDADQYSLVVVPEKEAEPEHFTISATGIVHICPGRPSEYMTLSDFSHQAFAFSVLRSMLFFKTFLQRKLVALWRDNVRRLIYRRQRARLARRLFLAKPVFADHLMEILEILAELRGVPLVQVPLPGALYDLAAFTAMQTATRSDVKTGAAKAIEGKQQRVHRALQQLMTRLHEATLLPDADPLETGALSRSKSMVQASQEARERTRLLRLAFADEAQFGDFVRLVDSILAVRLVDAVTAAALKLRERLGEENACSKWFRVQVQFGEARVEFVPSRDQFQGALSELWDGTVSVVSGAPFFAANRLYEDFVKVRDRLSVERLLMNCSAFLQTKDDIERRLTRDFDRARRYADSYFAVYRQIYDYGQAWDEAAVCASLRSHDELSNELEAMRDFQTRLEKLNPTHVVGLFSIQAHDLKTALSPITEDALAALKRLLLQRTREHLRATVARYEQTNAALDSRPTKLLPFAEFVKTYKFTRSQIDELDHAQATAEDMFQLLKQYEVRVAVEDTILLETLNKNAALFEKEKLLGAAEHIRRHLDAMLADVKQQSAQVEQETQAISTALSEEQFQNVKLMEAALAVLESLHSYDRQIEDLDAKATTLQQTQKLLNPDGAFVFKHTEAAKKLVKPKLKLWTCVYEWQAATTQWSQADVSQLNGEEVQTRVKTFLTTLQFLHCELPNDSVVEALKQQVELWRTRLPTLLDLNNPALRPRHWAKIFRALHLDREATGPVPLELLEAAGIFSHGELVAEVSSRASAERALEATLERLRGTLDQMDFATKPLVDNPDCFLLDDVGDLVTQLEESAVALQSMLFSPYVAELRAQVEAWKAKLDLTVQVLKEMVAFQRAWVAFEGVFANGDLDHWFASEAAAFRQMNEFWADTMRRIRTETANVLATTTRPGFYETLQQFNFVVGRVQKSIAVYLETKRQAFPRFYFLSDEELLKIVAAGHSLDLLQSLLPKCFDGVQRVVFTTSPSPPARPSRSVSTLLSLPRTSSAAPSPQTQPGEAGPFFPAQAPPARPTQAPVPSEGAKADAETAPDEARDGDEGPPIVASGMISSDGEFVQFCDLVVPSEVPETCFLQMEQSMKFALYSLLQEAWRNYPAAPLARSSSTSSFSAALAKLQEERETVSAFETKRASVTGNANLGRNYLNWLRQHPSQCLALADALVFTALVERALDRDRRVEERDGERDRVEGFEGTEERRERRISEASSTSGGTGRKPETLAACRATVEENITRLVVFQRRKGFPLKTSHAEALITQLVHRRDVVASLEEAKCASSSEFEWQKHLRYYWNSDVDDCFVRQQDMSFQYAYELSECPRRLVITPLTEKCFLTLTGALRLSYGGATTGPAGTGKTETIKDLAKAVGVPCVVFNCSAELDCQMTSRLFSGLAQAGAWSCLDEFNRIDVEVLSVVAQQMRSVQTAARANLDEFEFEGRNIRLNKRYGVFVSMNPGYAGRAELPENLKSLFRPVAMVAPDLVRIAEVTLFSSGFRTAETLAKKLITVFEAAAKQLSDQPHYDFGMRAVKSVLSRAASLKEKTLATTDEDYLLVTAVTATTLPRLLEGDCPVFLGLVSDTFPECAVGAPQSLLLKKAIEAELRRRDMQVSDTMVTKALQLHETQSARVGVMVVGAPGTGKTSCISVLAAAMTDLAQRSVGHGEETEGESEQESERQNLSTDQDAGGATRIVKVNPKALELASLFGETNEATKEWTDGIVGMEVRKAAQEAGRKWFVFDGPLDALWVENLNSALDDNKVLCLTSGERTKLPPSLTFVFEVDSLANASPATVSRCGVVYLEDRDRRGVDAFIQSWAQQLEKEFPSYASNLRRWTLEICMDALPFIKNECTEAAPSLDMTRVATLCRLTSSWLSDEAVFPREDEEREALLSAMYWTLAVVWGLGGSLSEESRPKLSRFLLPRLRAKCPEIGELGEHVDLFALSVHPESLSFVSLRSLLVPRGPPPPARLNSGRLGHKNECGEDADTRLTGEGGEAGRQSEGRVPAERLELEGQESLHEIFIPTEQTVAEKMLLDQLLAGDMSCFLCGETGQGKTASATAYMRELPHEVGRGSLRLTARTGARSLQALLEWNLVRRRRLALGPPADQTRVLLHLDDVNMPTPDASGAQQPLEFLRHLLDSGGFYDPQNLQFKTIQETHFLLVAAPPHGGRPKIWNFDSLDLVFGPLLREWMTRNLPTLEDLREKLVTLTLDTYLKVPPLLLPTPFKPHYTSDLRDLAHVLQGIMLGDRNAITDDATLVKLWFHETSRQFEDGLVSSSDRLLLHEFLTRQVSRHLGLAASAAVASSPFVFTALSHSGRFTGPYKLMDGDGRELEQACSRALEEYQLNPPPSPHARPLVNFVFFADARKHLLRLCRILALPRGNALLLGVEGCGRQSLTHIAAHVVDETLYTIHASSRYGAADFRQDLKRVLQNLASDKKPVVFLLADSQIRHEQFLEDLVSLMVAGEIPDLFDREEREHLLLAGRRSGPEPPASSWVTEETLGGSSPTFEAPSLGFRHPGVGFPAFSDAEWLGFTQAVRKRLHVVLAISPVGQSLRSRCRQFPGLRSCTTVDYFDSWPKEALVCVANHLYTQQPNLIPPQDVAALSAVSSEIHASAVAAQEAFCREPGHRAYATGSSFVQFLQTHLHLRETETAVIQEKTQRYRRGISRLEDTTKLVEQLKHDLLKTQPVLEASKRDTQQLMAALERDRQRADEVEGACDAERRAADAARAEAQSIKDDCEGDINRVLPELLAALKALDALDKKDIQELKSFLNPPALVETVLQAVCLLVGRKQTWEEAKKLLNETSLLQQLRDFDRDHVPSRLLAQVQKFTASENFTPEKVNQVSKAATSLCMWVRAVERYAVVTREMEPKKERLAIAEAALAAAEETLAEKHSVLRKVHAGIRLLENRIQASRERAEDLQAQIADAQVRLARAEKLLRGVATEAARWSEEARQLDEKAETLSADMLLSAGMLSYGGPFTAAYRKSLTDQWLAKCGGETLRASASFSLLRVLSSPEEERELNLQGLPGDRLSLENAVIATHAVRRNRWPLLLDPQGQARKWLRRAHTLWSSFSSSSHASHSSSSFSASHSSSFSASHSSSSSASHSSSSSSSSSAVFCSEGSAGASDATKSLLGSSGESGEKERPDGRTQEGAGRARETERDQGVPSFSGCPRTNQPPNEGAPASFPDGESNEITSGPASARERRGHSSPDANVAREAQEDSEEEKGNSQEFQVKLNSRSPTFLDQLANAVSIGAHILVELAEDFLDPVIDQFLEKPTSPLVHAGGPVSWNPDFRLVFVTSHANPSFGPGVFSRVTVINFAVTAAGLEEQLLIEVVKHERPELEEQRDALVVAIAEDTRRKQLIEEDILSLLAGATGDILSNDTLVDMLAASRSTAEGIQQRMRVAEETAKTLDRARDLYRGVSARGALLFFVVAALSRLDAMYRQSLHSFLRIFRQVLEQTDREQSDVAQRVALLQRELNLQVYRKTCHGLFERHKFCFAFLIALAIDKARGVPLKEEYDFLTRGCPASGELHARVKDVARDRRVAWLAEKNLQQVIYLDSLGGNFAGVVHAVLANPEAWQRFVASDFDFSSSLPDGFEEKLSPFQALLLTKALRPEDLVHAARKYVLQRLGVEFVEPPPRSLSDAFRGTSARTPMLFLLSSGVDPSEEIRRLAEEVGADRGNLHTVSLGQGQAARAAALVAKARETGGWVCLQNCHLAHSFMPTLQSLHEERWTVPLHRNFRLFLTSMPCPSFPTSLLESSIKITSEPPAGLKAHLLRTYTEREETRDAVMRAVEERRDFQRLFFGLAFFHAAALERRKFGAIGWNNFYDWTPWDCLVSQRLLTGYIAATASSGAAFPFDALTFSTAQLNYGGRVTDARDLRALDALLRSFVSEKTLAPEFAPPQSPLYRFPDVTTFDGCRQYIERLPLQDPPEVFGLPRNASLMLKEREAHEFLSSIAATHRPRSSESAKTRHFSDLSVAKLVNELLNRLPPLLDRHQAHASAFEAKRNSATKMLELDPLAAFLSHEVLKFNALLQVVRASLRELQQAMSGNALMSATVEETYQALVDQRVPPAWARVSYASMKPLAAWFTDMGQRVEHIREWMTRGQPKSFWLPAYFSPDALLAAAIQAHARQYKVPVDCLTLKATVVKARASYQLAAFPPRGIYVHGLFLQGAGWNASEQRLCESELGVLFEPMPVILLEPGAPVEERRTKEEPRFYSCPLYKTPERKGVGNYIHSLDLPTDHPPVHWILRGVALLCQDPTC</sequence>
<dbReference type="PANTHER" id="PTHR45703">
    <property type="entry name" value="DYNEIN HEAVY CHAIN"/>
    <property type="match status" value="1"/>
</dbReference>
<feature type="compositionally biased region" description="Low complexity" evidence="14">
    <location>
        <begin position="1700"/>
        <end position="1709"/>
    </location>
</feature>
<comment type="subcellular location">
    <subcellularLocation>
        <location evidence="1">Cytoplasm</location>
        <location evidence="1">Cytoskeleton</location>
        <location evidence="1">Cilium axoneme</location>
    </subcellularLocation>
</comment>
<evidence type="ECO:0000256" key="9">
    <source>
        <dbReference type="ARBA" id="ARBA00023069"/>
    </source>
</evidence>
<evidence type="ECO:0000256" key="4">
    <source>
        <dbReference type="ARBA" id="ARBA00022701"/>
    </source>
</evidence>
<feature type="region of interest" description="Disordered" evidence="14">
    <location>
        <begin position="1668"/>
        <end position="1746"/>
    </location>
</feature>
<dbReference type="GO" id="GO:0007018">
    <property type="term" value="P:microtubule-based movement"/>
    <property type="evidence" value="ECO:0007669"/>
    <property type="project" value="InterPro"/>
</dbReference>
<keyword evidence="18" id="KW-1185">Reference proteome</keyword>
<dbReference type="InterPro" id="IPR003593">
    <property type="entry name" value="AAA+_ATPase"/>
</dbReference>
<dbReference type="GO" id="GO:0045505">
    <property type="term" value="F:dynein intermediate chain binding"/>
    <property type="evidence" value="ECO:0007669"/>
    <property type="project" value="InterPro"/>
</dbReference>
<feature type="region of interest" description="Disordered" evidence="14">
    <location>
        <begin position="163"/>
        <end position="236"/>
    </location>
</feature>
<dbReference type="FunFam" id="1.10.8.1220:FF:000001">
    <property type="entry name" value="Dynein axonemal heavy chain 5"/>
    <property type="match status" value="1"/>
</dbReference>
<dbReference type="InterPro" id="IPR013602">
    <property type="entry name" value="Dynein_heavy_linker"/>
</dbReference>
<dbReference type="InterPro" id="IPR026983">
    <property type="entry name" value="DHC"/>
</dbReference>
<dbReference type="Gene3D" id="1.20.1270.280">
    <property type="match status" value="1"/>
</dbReference>
<feature type="region of interest" description="Disordered" evidence="14">
    <location>
        <begin position="1877"/>
        <end position="1919"/>
    </location>
</feature>
<dbReference type="OMA" id="IAFFARY"/>
<feature type="compositionally biased region" description="Polar residues" evidence="14">
    <location>
        <begin position="1680"/>
        <end position="1699"/>
    </location>
</feature>
<evidence type="ECO:0000256" key="8">
    <source>
        <dbReference type="ARBA" id="ARBA00023054"/>
    </source>
</evidence>
<dbReference type="OrthoDB" id="5593012at2759"/>
<reference evidence="17" key="4">
    <citation type="journal article" date="2015" name="PLoS ONE">
        <title>Comprehensive Evaluation of Toxoplasma gondii VEG and Neospora caninum LIV Genomes with Tachyzoite Stage Transcriptome and Proteome Defines Novel Transcript Features.</title>
        <authorList>
            <person name="Ramaprasad A."/>
            <person name="Mourier T."/>
            <person name="Naeem R."/>
            <person name="Malas T.B."/>
            <person name="Moussa E."/>
            <person name="Panigrahi A."/>
            <person name="Vermont S.J."/>
            <person name="Otto T.D."/>
            <person name="Wastling J."/>
            <person name="Pain A."/>
        </authorList>
    </citation>
    <scope>NUCLEOTIDE SEQUENCE</scope>
    <source>
        <strain evidence="17">Liverpool</strain>
    </source>
</reference>
<feature type="compositionally biased region" description="Low complexity" evidence="14">
    <location>
        <begin position="3763"/>
        <end position="3803"/>
    </location>
</feature>
<dbReference type="VEuPathDB" id="ToxoDB:NCLIV_031230"/>
<feature type="region of interest" description="Disordered" evidence="14">
    <location>
        <begin position="2655"/>
        <end position="2692"/>
    </location>
</feature>
<dbReference type="FunFam" id="3.40.50.300:FF:000063">
    <property type="entry name" value="dynein heavy chain 6, axonemal"/>
    <property type="match status" value="1"/>
</dbReference>
<dbReference type="EMBL" id="LN714483">
    <property type="protein sequence ID" value="CEL67321.1"/>
    <property type="molecule type" value="Genomic_DNA"/>
</dbReference>
<keyword evidence="5" id="KW-0547">Nucleotide-binding</keyword>
<evidence type="ECO:0000256" key="3">
    <source>
        <dbReference type="ARBA" id="ARBA00022490"/>
    </source>
</evidence>
<dbReference type="InterPro" id="IPR042228">
    <property type="entry name" value="Dynein_linker_3"/>
</dbReference>
<dbReference type="FunFam" id="3.40.50.300:FF:000153">
    <property type="entry name" value="Dynein axonemal heavy chain 1"/>
    <property type="match status" value="1"/>
</dbReference>
<feature type="region of interest" description="Disordered" evidence="14">
    <location>
        <begin position="271"/>
        <end position="388"/>
    </location>
</feature>
<dbReference type="Proteomes" id="UP000007494">
    <property type="component" value="Chromosome VIII"/>
</dbReference>
<feature type="region of interest" description="Disordered" evidence="14">
    <location>
        <begin position="415"/>
        <end position="447"/>
    </location>
</feature>
<feature type="domain" description="AAA+ ATPase" evidence="15">
    <location>
        <begin position="2039"/>
        <end position="2174"/>
    </location>
</feature>
<dbReference type="InterPro" id="IPR027417">
    <property type="entry name" value="P-loop_NTPase"/>
</dbReference>
<dbReference type="SMART" id="SM00382">
    <property type="entry name" value="AAA"/>
    <property type="match status" value="2"/>
</dbReference>
<dbReference type="GO" id="GO:0051959">
    <property type="term" value="F:dynein light intermediate chain binding"/>
    <property type="evidence" value="ECO:0007669"/>
    <property type="project" value="InterPro"/>
</dbReference>
<dbReference type="Gene3D" id="1.10.8.1220">
    <property type="match status" value="1"/>
</dbReference>
<dbReference type="Gene3D" id="1.20.920.30">
    <property type="match status" value="1"/>
</dbReference>
<dbReference type="InterPro" id="IPR024317">
    <property type="entry name" value="Dynein_heavy_chain_D4_dom"/>
</dbReference>
<dbReference type="GO" id="GO:0008569">
    <property type="term" value="F:minus-end-directed microtubule motor activity"/>
    <property type="evidence" value="ECO:0007669"/>
    <property type="project" value="InterPro"/>
</dbReference>
<evidence type="ECO:0000256" key="13">
    <source>
        <dbReference type="SAM" id="Coils"/>
    </source>
</evidence>
<dbReference type="InterPro" id="IPR024743">
    <property type="entry name" value="Dynein_HC_stalk"/>
</dbReference>
<feature type="domain" description="AAA+ ATPase" evidence="15">
    <location>
        <begin position="2318"/>
        <end position="2479"/>
    </location>
</feature>
<keyword evidence="10" id="KW-0505">Motor protein</keyword>
<dbReference type="InterPro" id="IPR035706">
    <property type="entry name" value="AAA_9"/>
</dbReference>
<dbReference type="InterPro" id="IPR004273">
    <property type="entry name" value="Dynein_heavy_D6_P-loop"/>
</dbReference>
<evidence type="ECO:0000256" key="11">
    <source>
        <dbReference type="ARBA" id="ARBA00023212"/>
    </source>
</evidence>
<organism evidence="16 18">
    <name type="scientific">Neospora caninum (strain Liverpool)</name>
    <dbReference type="NCBI Taxonomy" id="572307"/>
    <lineage>
        <taxon>Eukaryota</taxon>
        <taxon>Sar</taxon>
        <taxon>Alveolata</taxon>
        <taxon>Apicomplexa</taxon>
        <taxon>Conoidasida</taxon>
        <taxon>Coccidia</taxon>
        <taxon>Eucoccidiorida</taxon>
        <taxon>Eimeriorina</taxon>
        <taxon>Sarcocystidae</taxon>
        <taxon>Neospora</taxon>
    </lineage>
</organism>
<evidence type="ECO:0000313" key="17">
    <source>
        <dbReference type="EMBL" id="CEL67321.1"/>
    </source>
</evidence>
<proteinExistence type="inferred from homology"/>
<dbReference type="RefSeq" id="XP_003883368.1">
    <property type="nucleotide sequence ID" value="XM_003883319.1"/>
</dbReference>
<name>F0VHX5_NEOCL</name>
<keyword evidence="12" id="KW-0966">Cell projection</keyword>
<evidence type="ECO:0000256" key="7">
    <source>
        <dbReference type="ARBA" id="ARBA00023017"/>
    </source>
</evidence>
<reference evidence="16" key="1">
    <citation type="submission" date="2011-02" db="EMBL/GenBank/DDBJ databases">
        <authorList>
            <person name="Aslett M."/>
        </authorList>
    </citation>
    <scope>NUCLEOTIDE SEQUENCE</scope>
    <source>
        <strain evidence="16">Liverpool</strain>
    </source>
</reference>
<feature type="compositionally biased region" description="Basic and acidic residues" evidence="14">
    <location>
        <begin position="2665"/>
        <end position="2677"/>
    </location>
</feature>
<feature type="coiled-coil region" evidence="13">
    <location>
        <begin position="3591"/>
        <end position="3653"/>
    </location>
</feature>
<dbReference type="SUPFAM" id="SSF52540">
    <property type="entry name" value="P-loop containing nucleoside triphosphate hydrolases"/>
    <property type="match status" value="4"/>
</dbReference>
<gene>
    <name evidence="17" type="ORF">BN1204_031230</name>
    <name evidence="16" type="ORF">NCLIV_031230</name>
</gene>
<dbReference type="InterPro" id="IPR035699">
    <property type="entry name" value="AAA_6"/>
</dbReference>
<dbReference type="GeneID" id="13443774"/>
<dbReference type="InParanoid" id="F0VHX5"/>
<evidence type="ECO:0000256" key="12">
    <source>
        <dbReference type="ARBA" id="ARBA00023273"/>
    </source>
</evidence>
<keyword evidence="11" id="KW-0206">Cytoskeleton</keyword>
<dbReference type="GO" id="GO:0030286">
    <property type="term" value="C:dynein complex"/>
    <property type="evidence" value="ECO:0007669"/>
    <property type="project" value="UniProtKB-KW"/>
</dbReference>
<dbReference type="GO" id="GO:0005874">
    <property type="term" value="C:microtubule"/>
    <property type="evidence" value="ECO:0007669"/>
    <property type="project" value="UniProtKB-KW"/>
</dbReference>
<dbReference type="Pfam" id="PF17852">
    <property type="entry name" value="Dynein_AAA_lid"/>
    <property type="match status" value="1"/>
</dbReference>
<evidence type="ECO:0000256" key="5">
    <source>
        <dbReference type="ARBA" id="ARBA00022741"/>
    </source>
</evidence>
<feature type="region of interest" description="Disordered" evidence="14">
    <location>
        <begin position="586"/>
        <end position="634"/>
    </location>
</feature>
<keyword evidence="9" id="KW-0969">Cilium</keyword>
<feature type="region of interest" description="Disordered" evidence="14">
    <location>
        <begin position="3763"/>
        <end position="3921"/>
    </location>
</feature>
<dbReference type="Gene3D" id="1.20.58.1120">
    <property type="match status" value="1"/>
</dbReference>
<evidence type="ECO:0000256" key="10">
    <source>
        <dbReference type="ARBA" id="ARBA00023175"/>
    </source>
</evidence>
<accession>F0VHX5</accession>
<dbReference type="PANTHER" id="PTHR45703:SF36">
    <property type="entry name" value="DYNEIN HEAVY CHAIN, CYTOPLASMIC"/>
    <property type="match status" value="1"/>
</dbReference>
<feature type="compositionally biased region" description="Polar residues" evidence="14">
    <location>
        <begin position="372"/>
        <end position="384"/>
    </location>
</feature>
<dbReference type="InterPro" id="IPR043160">
    <property type="entry name" value="Dynein_C_barrel"/>
</dbReference>
<feature type="compositionally biased region" description="Polar residues" evidence="14">
    <location>
        <begin position="625"/>
        <end position="634"/>
    </location>
</feature>
<dbReference type="Pfam" id="PF08393">
    <property type="entry name" value="DHC_N2"/>
    <property type="match status" value="1"/>
</dbReference>
<dbReference type="Pfam" id="PF12777">
    <property type="entry name" value="MT"/>
    <property type="match status" value="1"/>
</dbReference>
<keyword evidence="8 13" id="KW-0175">Coiled coil</keyword>
<dbReference type="FunFam" id="1.10.8.710:FF:000001">
    <property type="entry name" value="Dynein axonemal heavy chain 2"/>
    <property type="match status" value="1"/>
</dbReference>
<reference evidence="18" key="3">
    <citation type="journal article" date="2012" name="PLoS Pathog.">
        <title>Comparative genomics of the apicomplexan parasites Toxoplasma gondii and Neospora caninum: Coccidia differing in host range and transmission strategy.</title>
        <authorList>
            <person name="Reid A.J."/>
            <person name="Vermont S.J."/>
            <person name="Cotton J.A."/>
            <person name="Harris D."/>
            <person name="Hill-Cawthorne G.A."/>
            <person name="Konen-Waisman S."/>
            <person name="Latham S.M."/>
            <person name="Mourier T."/>
            <person name="Norton R."/>
            <person name="Quail M.A."/>
            <person name="Sanders M."/>
            <person name="Shanmugam D."/>
            <person name="Sohal A."/>
            <person name="Wasmuth J.D."/>
            <person name="Brunk B."/>
            <person name="Grigg M.E."/>
            <person name="Howard J.C."/>
            <person name="Parkinson J."/>
            <person name="Roos D.S."/>
            <person name="Trees A.J."/>
            <person name="Berriman M."/>
            <person name="Pain A."/>
            <person name="Wastling J.M."/>
        </authorList>
    </citation>
    <scope>NUCLEOTIDE SEQUENCE [LARGE SCALE GENOMIC DNA]</scope>
    <source>
        <strain evidence="18">Liverpool</strain>
    </source>
</reference>